<gene>
    <name evidence="1" type="ORF">SPELUC_LOCUS4776</name>
</gene>
<feature type="non-terminal residue" evidence="1">
    <location>
        <position position="1"/>
    </location>
</feature>
<reference evidence="1" key="1">
    <citation type="submission" date="2021-06" db="EMBL/GenBank/DDBJ databases">
        <authorList>
            <person name="Kallberg Y."/>
            <person name="Tangrot J."/>
            <person name="Rosling A."/>
        </authorList>
    </citation>
    <scope>NUCLEOTIDE SEQUENCE</scope>
    <source>
        <strain evidence="1">28 12/20/2015</strain>
    </source>
</reference>
<comment type="caution">
    <text evidence="1">The sequence shown here is derived from an EMBL/GenBank/DDBJ whole genome shotgun (WGS) entry which is preliminary data.</text>
</comment>
<sequence>TLVKLQPKNTELKDTINVEDNSNLKDTINSENITNAKDFEIVI</sequence>
<protein>
    <submittedName>
        <fullName evidence="1">3385_t:CDS:1</fullName>
    </submittedName>
</protein>
<organism evidence="1 2">
    <name type="scientific">Cetraspora pellucida</name>
    <dbReference type="NCBI Taxonomy" id="1433469"/>
    <lineage>
        <taxon>Eukaryota</taxon>
        <taxon>Fungi</taxon>
        <taxon>Fungi incertae sedis</taxon>
        <taxon>Mucoromycota</taxon>
        <taxon>Glomeromycotina</taxon>
        <taxon>Glomeromycetes</taxon>
        <taxon>Diversisporales</taxon>
        <taxon>Gigasporaceae</taxon>
        <taxon>Cetraspora</taxon>
    </lineage>
</organism>
<evidence type="ECO:0000313" key="1">
    <source>
        <dbReference type="EMBL" id="CAG8540329.1"/>
    </source>
</evidence>
<dbReference type="Proteomes" id="UP000789366">
    <property type="component" value="Unassembled WGS sequence"/>
</dbReference>
<dbReference type="EMBL" id="CAJVPW010004415">
    <property type="protein sequence ID" value="CAG8540329.1"/>
    <property type="molecule type" value="Genomic_DNA"/>
</dbReference>
<proteinExistence type="predicted"/>
<name>A0ACA9LNP5_9GLOM</name>
<evidence type="ECO:0000313" key="2">
    <source>
        <dbReference type="Proteomes" id="UP000789366"/>
    </source>
</evidence>
<keyword evidence="2" id="KW-1185">Reference proteome</keyword>
<accession>A0ACA9LNP5</accession>